<organism evidence="1 2">
    <name type="scientific">Eiseniibacteriota bacterium</name>
    <dbReference type="NCBI Taxonomy" id="2212470"/>
    <lineage>
        <taxon>Bacteria</taxon>
        <taxon>Candidatus Eiseniibacteriota</taxon>
    </lineage>
</organism>
<comment type="caution">
    <text evidence="1">The sequence shown here is derived from an EMBL/GenBank/DDBJ whole genome shotgun (WGS) entry which is preliminary data.</text>
</comment>
<evidence type="ECO:0000313" key="1">
    <source>
        <dbReference type="EMBL" id="MBI3540421.1"/>
    </source>
</evidence>
<gene>
    <name evidence="1" type="ORF">HY076_09130</name>
</gene>
<sequence length="112" mass="12666">MISALDQPPPDDESDVATLREPMLLRRKRGRPLEMTQSEVLARIRQIAATANGLFRIHHTHSDLYARARRQFGSWAAAVGAAGVDYLGAVNTARTRATETRRERLRSRTRRT</sequence>
<name>A0A9D6L898_UNCEI</name>
<reference evidence="1" key="1">
    <citation type="submission" date="2020-07" db="EMBL/GenBank/DDBJ databases">
        <title>Huge and variable diversity of episymbiotic CPR bacteria and DPANN archaea in groundwater ecosystems.</title>
        <authorList>
            <person name="He C.Y."/>
            <person name="Keren R."/>
            <person name="Whittaker M."/>
            <person name="Farag I.F."/>
            <person name="Doudna J."/>
            <person name="Cate J.H.D."/>
            <person name="Banfield J.F."/>
        </authorList>
    </citation>
    <scope>NUCLEOTIDE SEQUENCE</scope>
    <source>
        <strain evidence="1">NC_groundwater_928_Pr1_S-0.2um_72_17</strain>
    </source>
</reference>
<accession>A0A9D6L898</accession>
<protein>
    <submittedName>
        <fullName evidence="1">Uncharacterized protein</fullName>
    </submittedName>
</protein>
<evidence type="ECO:0000313" key="2">
    <source>
        <dbReference type="Proteomes" id="UP000807850"/>
    </source>
</evidence>
<dbReference type="Proteomes" id="UP000807850">
    <property type="component" value="Unassembled WGS sequence"/>
</dbReference>
<dbReference type="AlphaFoldDB" id="A0A9D6L898"/>
<dbReference type="EMBL" id="JACQAY010000301">
    <property type="protein sequence ID" value="MBI3540421.1"/>
    <property type="molecule type" value="Genomic_DNA"/>
</dbReference>
<proteinExistence type="predicted"/>